<dbReference type="AlphaFoldDB" id="X0S777"/>
<sequence length="257" mass="28884">MTTRTENFNTEISKYNIEFSTDDELVSLVHENTHAKMPRAITNTLKCLTLIAGGSAMSTACKLTGVAYSTLSGWRSKEWYSRAIELIQKRLDDQLDGKMTSILNKGIAKLEQRLDVGDGVLQKDGTMAYKPVTAKDAAIITSIFFDKRNLLRNKPTSISTKVSTDERLNSLANKFKDIASETIDITEYEEITEGEVVDEQSTEFLDQQERNNEQRLEAQTTTDNTETDGRQLEPSFQERIEVESTPKDSNAWCFSGA</sequence>
<evidence type="ECO:0000313" key="2">
    <source>
        <dbReference type="EMBL" id="GAF76898.1"/>
    </source>
</evidence>
<protein>
    <recommendedName>
        <fullName evidence="3">Homeodomain phBC6A51-type domain-containing protein</fullName>
    </recommendedName>
</protein>
<feature type="compositionally biased region" description="Basic and acidic residues" evidence="1">
    <location>
        <begin position="227"/>
        <end position="246"/>
    </location>
</feature>
<name>X0S777_9ZZZZ</name>
<proteinExistence type="predicted"/>
<feature type="region of interest" description="Disordered" evidence="1">
    <location>
        <begin position="210"/>
        <end position="257"/>
    </location>
</feature>
<organism evidence="2">
    <name type="scientific">marine sediment metagenome</name>
    <dbReference type="NCBI Taxonomy" id="412755"/>
    <lineage>
        <taxon>unclassified sequences</taxon>
        <taxon>metagenomes</taxon>
        <taxon>ecological metagenomes</taxon>
    </lineage>
</organism>
<evidence type="ECO:0000256" key="1">
    <source>
        <dbReference type="SAM" id="MobiDB-lite"/>
    </source>
</evidence>
<gene>
    <name evidence="2" type="ORF">S01H1_03346</name>
</gene>
<comment type="caution">
    <text evidence="2">The sequence shown here is derived from an EMBL/GenBank/DDBJ whole genome shotgun (WGS) entry which is preliminary data.</text>
</comment>
<evidence type="ECO:0008006" key="3">
    <source>
        <dbReference type="Google" id="ProtNLM"/>
    </source>
</evidence>
<reference evidence="2" key="1">
    <citation type="journal article" date="2014" name="Front. Microbiol.">
        <title>High frequency of phylogenetically diverse reductive dehalogenase-homologous genes in deep subseafloor sedimentary metagenomes.</title>
        <authorList>
            <person name="Kawai M."/>
            <person name="Futagami T."/>
            <person name="Toyoda A."/>
            <person name="Takaki Y."/>
            <person name="Nishi S."/>
            <person name="Hori S."/>
            <person name="Arai W."/>
            <person name="Tsubouchi T."/>
            <person name="Morono Y."/>
            <person name="Uchiyama I."/>
            <person name="Ito T."/>
            <person name="Fujiyama A."/>
            <person name="Inagaki F."/>
            <person name="Takami H."/>
        </authorList>
    </citation>
    <scope>NUCLEOTIDE SEQUENCE</scope>
    <source>
        <strain evidence="2">Expedition CK06-06</strain>
    </source>
</reference>
<dbReference type="EMBL" id="BARS01001834">
    <property type="protein sequence ID" value="GAF76898.1"/>
    <property type="molecule type" value="Genomic_DNA"/>
</dbReference>
<accession>X0S777</accession>